<feature type="region of interest" description="Disordered" evidence="1">
    <location>
        <begin position="250"/>
        <end position="486"/>
    </location>
</feature>
<proteinExistence type="predicted"/>
<accession>A0A1E3JXH5</accession>
<evidence type="ECO:0000313" key="3">
    <source>
        <dbReference type="Proteomes" id="UP000095149"/>
    </source>
</evidence>
<sequence length="486" mass="51690">MASVETPRPRENRGPVEELIYKRTKALGKKIQRFKAYASQKPESLNADQKSGLASLPQLEGIYRELEDISKQVEYVELEQAGKVRELKEQSKKDAEAHGLTKIEEFQTSLSTPLSLFIRLHSLLHPARPSDHEHLIFGRLRLPSNMKEAVQATDVLRVGRWYDDLRAGGDRGKVVIGILVKGPQGTDEEDDRVHHLLKLLEESDSLPEEAEEEEGQAKEAVATTSQNASRSLTFNFLQDDELVTPADTQTTVIEPPAPTPAPQTTQPPAPKPPAPSAVASFDWAAEDDETSPVTAPAPVLSASQASQPTQPQQPEAKTSNDADADQIIEENVAANSHVLSGLAGTDAQQAPPTVGGQAAAPGPVKTVPSGPKKGRGRGRGGQGQPKSQPQQEQSPAQSSAHGGENGLAADGKQEQTPSPNGLGGRGGRGRGRWGRGRGGGRGGKASSGSTTPVEGKPAPQRQQQPKAPKPSKPAAQQQQQAKPTTA</sequence>
<dbReference type="AlphaFoldDB" id="A0A1E3JXH5"/>
<feature type="compositionally biased region" description="Gly residues" evidence="1">
    <location>
        <begin position="436"/>
        <end position="445"/>
    </location>
</feature>
<name>A0A1E3JXH5_9TREE</name>
<evidence type="ECO:0000313" key="2">
    <source>
        <dbReference type="EMBL" id="ODO04887.1"/>
    </source>
</evidence>
<dbReference type="Proteomes" id="UP000095149">
    <property type="component" value="Unassembled WGS sequence"/>
</dbReference>
<evidence type="ECO:0000256" key="1">
    <source>
        <dbReference type="SAM" id="MobiDB-lite"/>
    </source>
</evidence>
<feature type="compositionally biased region" description="Low complexity" evidence="1">
    <location>
        <begin position="384"/>
        <end position="399"/>
    </location>
</feature>
<dbReference type="EMBL" id="MEKH01000008">
    <property type="protein sequence ID" value="ODO04887.1"/>
    <property type="molecule type" value="Genomic_DNA"/>
</dbReference>
<feature type="compositionally biased region" description="Pro residues" evidence="1">
    <location>
        <begin position="255"/>
        <end position="275"/>
    </location>
</feature>
<feature type="compositionally biased region" description="Low complexity" evidence="1">
    <location>
        <begin position="456"/>
        <end position="486"/>
    </location>
</feature>
<gene>
    <name evidence="2" type="ORF">I350_05497</name>
</gene>
<dbReference type="OrthoDB" id="2409325at2759"/>
<feature type="region of interest" description="Disordered" evidence="1">
    <location>
        <begin position="202"/>
        <end position="226"/>
    </location>
</feature>
<feature type="compositionally biased region" description="Low complexity" evidence="1">
    <location>
        <begin position="301"/>
        <end position="316"/>
    </location>
</feature>
<feature type="compositionally biased region" description="Acidic residues" evidence="1">
    <location>
        <begin position="202"/>
        <end position="214"/>
    </location>
</feature>
<organism evidence="2 3">
    <name type="scientific">Cryptococcus amylolentus CBS 6273</name>
    <dbReference type="NCBI Taxonomy" id="1296118"/>
    <lineage>
        <taxon>Eukaryota</taxon>
        <taxon>Fungi</taxon>
        <taxon>Dikarya</taxon>
        <taxon>Basidiomycota</taxon>
        <taxon>Agaricomycotina</taxon>
        <taxon>Tremellomycetes</taxon>
        <taxon>Tremellales</taxon>
        <taxon>Cryptococcaceae</taxon>
        <taxon>Cryptococcus</taxon>
    </lineage>
</organism>
<reference evidence="2 3" key="1">
    <citation type="submission" date="2016-06" db="EMBL/GenBank/DDBJ databases">
        <title>Evolution of pathogenesis and genome organization in the Tremellales.</title>
        <authorList>
            <person name="Cuomo C."/>
            <person name="Litvintseva A."/>
            <person name="Heitman J."/>
            <person name="Chen Y."/>
            <person name="Sun S."/>
            <person name="Springer D."/>
            <person name="Dromer F."/>
            <person name="Young S."/>
            <person name="Zeng Q."/>
            <person name="Chapman S."/>
            <person name="Gujja S."/>
            <person name="Saif S."/>
            <person name="Birren B."/>
        </authorList>
    </citation>
    <scope>NUCLEOTIDE SEQUENCE [LARGE SCALE GENOMIC DNA]</scope>
    <source>
        <strain evidence="2 3">CBS 6273</strain>
    </source>
</reference>
<protein>
    <submittedName>
        <fullName evidence="2">Uncharacterized protein</fullName>
    </submittedName>
</protein>
<comment type="caution">
    <text evidence="2">The sequence shown here is derived from an EMBL/GenBank/DDBJ whole genome shotgun (WGS) entry which is preliminary data.</text>
</comment>